<evidence type="ECO:0000313" key="1">
    <source>
        <dbReference type="EMBL" id="GAG02861.1"/>
    </source>
</evidence>
<organism evidence="1">
    <name type="scientific">marine sediment metagenome</name>
    <dbReference type="NCBI Taxonomy" id="412755"/>
    <lineage>
        <taxon>unclassified sequences</taxon>
        <taxon>metagenomes</taxon>
        <taxon>ecological metagenomes</taxon>
    </lineage>
</organism>
<reference evidence="1" key="1">
    <citation type="journal article" date="2014" name="Front. Microbiol.">
        <title>High frequency of phylogenetically diverse reductive dehalogenase-homologous genes in deep subseafloor sedimentary metagenomes.</title>
        <authorList>
            <person name="Kawai M."/>
            <person name="Futagami T."/>
            <person name="Toyoda A."/>
            <person name="Takaki Y."/>
            <person name="Nishi S."/>
            <person name="Hori S."/>
            <person name="Arai W."/>
            <person name="Tsubouchi T."/>
            <person name="Morono Y."/>
            <person name="Uchiyama I."/>
            <person name="Ito T."/>
            <person name="Fujiyama A."/>
            <person name="Inagaki F."/>
            <person name="Takami H."/>
        </authorList>
    </citation>
    <scope>NUCLEOTIDE SEQUENCE</scope>
    <source>
        <strain evidence="1">Expedition CK06-06</strain>
    </source>
</reference>
<dbReference type="AlphaFoldDB" id="X0VQL8"/>
<protein>
    <recommendedName>
        <fullName evidence="2">Shikimate kinase</fullName>
    </recommendedName>
</protein>
<gene>
    <name evidence="1" type="ORF">S01H1_43867</name>
</gene>
<accession>X0VQL8</accession>
<dbReference type="SUPFAM" id="SSF52540">
    <property type="entry name" value="P-loop containing nucleoside triphosphate hydrolases"/>
    <property type="match status" value="1"/>
</dbReference>
<dbReference type="Pfam" id="PF01202">
    <property type="entry name" value="SKI"/>
    <property type="match status" value="1"/>
</dbReference>
<dbReference type="InterPro" id="IPR031322">
    <property type="entry name" value="Shikimate/glucono_kinase"/>
</dbReference>
<proteinExistence type="predicted"/>
<dbReference type="EMBL" id="BARS01027957">
    <property type="protein sequence ID" value="GAG02861.1"/>
    <property type="molecule type" value="Genomic_DNA"/>
</dbReference>
<sequence>MKSDRRIGNLIIAGFSGTGKSLVAEEVARRLNWDYLDTDDEIAGQSG</sequence>
<dbReference type="Gene3D" id="3.40.50.300">
    <property type="entry name" value="P-loop containing nucleotide triphosphate hydrolases"/>
    <property type="match status" value="1"/>
</dbReference>
<dbReference type="InterPro" id="IPR027417">
    <property type="entry name" value="P-loop_NTPase"/>
</dbReference>
<name>X0VQL8_9ZZZZ</name>
<evidence type="ECO:0008006" key="2">
    <source>
        <dbReference type="Google" id="ProtNLM"/>
    </source>
</evidence>
<comment type="caution">
    <text evidence="1">The sequence shown here is derived from an EMBL/GenBank/DDBJ whole genome shotgun (WGS) entry which is preliminary data.</text>
</comment>
<feature type="non-terminal residue" evidence="1">
    <location>
        <position position="47"/>
    </location>
</feature>